<sequence length="103" mass="11273">MTHPALHHKIRVRQACGPKFKKPHLKNSSDPLSEDDSSEDAEAPVKLSSSQATDYIVALKVYFLQQQGNCSAEVLQPTEMQHKVTAASLAGAKRALITQYGVK</sequence>
<protein>
    <submittedName>
        <fullName evidence="1">Uncharacterized protein</fullName>
    </submittedName>
</protein>
<comment type="caution">
    <text evidence="1">The sequence shown here is derived from an EMBL/GenBank/DDBJ whole genome shotgun (WGS) entry which is preliminary data.</text>
</comment>
<keyword evidence="2" id="KW-1185">Reference proteome</keyword>
<proteinExistence type="predicted"/>
<dbReference type="EMBL" id="CM023488">
    <property type="protein sequence ID" value="KAH6925043.1"/>
    <property type="molecule type" value="Genomic_DNA"/>
</dbReference>
<evidence type="ECO:0000313" key="2">
    <source>
        <dbReference type="Proteomes" id="UP000821845"/>
    </source>
</evidence>
<organism evidence="1 2">
    <name type="scientific">Hyalomma asiaticum</name>
    <name type="common">Tick</name>
    <dbReference type="NCBI Taxonomy" id="266040"/>
    <lineage>
        <taxon>Eukaryota</taxon>
        <taxon>Metazoa</taxon>
        <taxon>Ecdysozoa</taxon>
        <taxon>Arthropoda</taxon>
        <taxon>Chelicerata</taxon>
        <taxon>Arachnida</taxon>
        <taxon>Acari</taxon>
        <taxon>Parasitiformes</taxon>
        <taxon>Ixodida</taxon>
        <taxon>Ixodoidea</taxon>
        <taxon>Ixodidae</taxon>
        <taxon>Hyalomminae</taxon>
        <taxon>Hyalomma</taxon>
    </lineage>
</organism>
<accession>A0ACB7RRF7</accession>
<dbReference type="Proteomes" id="UP000821845">
    <property type="component" value="Chromosome 8"/>
</dbReference>
<gene>
    <name evidence="1" type="ORF">HPB50_027401</name>
</gene>
<reference evidence="1" key="1">
    <citation type="submission" date="2020-05" db="EMBL/GenBank/DDBJ databases">
        <title>Large-scale comparative analyses of tick genomes elucidate their genetic diversity and vector capacities.</title>
        <authorList>
            <person name="Jia N."/>
            <person name="Wang J."/>
            <person name="Shi W."/>
            <person name="Du L."/>
            <person name="Sun Y."/>
            <person name="Zhan W."/>
            <person name="Jiang J."/>
            <person name="Wang Q."/>
            <person name="Zhang B."/>
            <person name="Ji P."/>
            <person name="Sakyi L.B."/>
            <person name="Cui X."/>
            <person name="Yuan T."/>
            <person name="Jiang B."/>
            <person name="Yang W."/>
            <person name="Lam T.T.-Y."/>
            <person name="Chang Q."/>
            <person name="Ding S."/>
            <person name="Wang X."/>
            <person name="Zhu J."/>
            <person name="Ruan X."/>
            <person name="Zhao L."/>
            <person name="Wei J."/>
            <person name="Que T."/>
            <person name="Du C."/>
            <person name="Cheng J."/>
            <person name="Dai P."/>
            <person name="Han X."/>
            <person name="Huang E."/>
            <person name="Gao Y."/>
            <person name="Liu J."/>
            <person name="Shao H."/>
            <person name="Ye R."/>
            <person name="Li L."/>
            <person name="Wei W."/>
            <person name="Wang X."/>
            <person name="Wang C."/>
            <person name="Yang T."/>
            <person name="Huo Q."/>
            <person name="Li W."/>
            <person name="Guo W."/>
            <person name="Chen H."/>
            <person name="Zhou L."/>
            <person name="Ni X."/>
            <person name="Tian J."/>
            <person name="Zhou Y."/>
            <person name="Sheng Y."/>
            <person name="Liu T."/>
            <person name="Pan Y."/>
            <person name="Xia L."/>
            <person name="Li J."/>
            <person name="Zhao F."/>
            <person name="Cao W."/>
        </authorList>
    </citation>
    <scope>NUCLEOTIDE SEQUENCE</scope>
    <source>
        <strain evidence="1">Hyas-2018</strain>
    </source>
</reference>
<evidence type="ECO:0000313" key="1">
    <source>
        <dbReference type="EMBL" id="KAH6925043.1"/>
    </source>
</evidence>
<name>A0ACB7RRF7_HYAAI</name>